<dbReference type="SUPFAM" id="SSF48230">
    <property type="entry name" value="Chondroitin AC/alginate lyase"/>
    <property type="match status" value="1"/>
</dbReference>
<dbReference type="InterPro" id="IPR016624">
    <property type="entry name" value="UCP014753"/>
</dbReference>
<reference evidence="2 3" key="1">
    <citation type="submission" date="2016-07" db="EMBL/GenBank/DDBJ databases">
        <title>Genome analysis of Sphingobacterium siyangense T12B17.</title>
        <authorList>
            <person name="Xu D."/>
            <person name="Su Y."/>
            <person name="Zheng S."/>
        </authorList>
    </citation>
    <scope>NUCLEOTIDE SEQUENCE [LARGE SCALE GENOMIC DNA]</scope>
    <source>
        <strain evidence="2 3">T12B17</strain>
    </source>
</reference>
<feature type="domain" description="DUF2264" evidence="1">
    <location>
        <begin position="39"/>
        <end position="399"/>
    </location>
</feature>
<protein>
    <recommendedName>
        <fullName evidence="1">DUF2264 domain-containing protein</fullName>
    </recommendedName>
</protein>
<gene>
    <name evidence="2" type="ORF">BCY89_00930</name>
</gene>
<dbReference type="Pfam" id="PF10022">
    <property type="entry name" value="DUF2264"/>
    <property type="match status" value="1"/>
</dbReference>
<dbReference type="EMBL" id="MCAQ01000001">
    <property type="protein sequence ID" value="RKF42639.1"/>
    <property type="molecule type" value="Genomic_DNA"/>
</dbReference>
<dbReference type="InterPro" id="IPR049349">
    <property type="entry name" value="DUF2264_N"/>
</dbReference>
<dbReference type="AlphaFoldDB" id="A0A420GBV3"/>
<evidence type="ECO:0000259" key="1">
    <source>
        <dbReference type="Pfam" id="PF10022"/>
    </source>
</evidence>
<dbReference type="Proteomes" id="UP000286402">
    <property type="component" value="Unassembled WGS sequence"/>
</dbReference>
<dbReference type="PIRSF" id="PIRSF014753">
    <property type="entry name" value="UCP014753"/>
    <property type="match status" value="1"/>
</dbReference>
<comment type="caution">
    <text evidence="2">The sequence shown here is derived from an EMBL/GenBank/DDBJ whole genome shotgun (WGS) entry which is preliminary data.</text>
</comment>
<evidence type="ECO:0000313" key="3">
    <source>
        <dbReference type="Proteomes" id="UP000286402"/>
    </source>
</evidence>
<keyword evidence="3" id="KW-1185">Reference proteome</keyword>
<proteinExistence type="predicted"/>
<name>A0A420GBV3_9SPHI</name>
<dbReference type="InterPro" id="IPR008929">
    <property type="entry name" value="Chondroitin_lyas"/>
</dbReference>
<dbReference type="RefSeq" id="WP_120332925.1">
    <property type="nucleotide sequence ID" value="NZ_CP070350.1"/>
</dbReference>
<dbReference type="PANTHER" id="PTHR35339:SF3">
    <property type="entry name" value="DUF2264 DOMAIN-CONTAINING PROTEIN"/>
    <property type="match status" value="1"/>
</dbReference>
<sequence length="418" mass="47569">MINLKKLLSLCFLAIVLLTNANAQKKNKTKEQLPSGLQDRQYWSNLLYKIASPVILNLANGTLKQNMPVEVPPGNKPEFYKKVTYLEAVGRTMAGVAPWLALPDDNSDESKLRKKLRDALLIGIRNAVDPQHPDYLNFRTESQPIVDAAYMAQAFLRAPKALWEPLDEVTKQRIREEFKALRTRTGAYNNWLLFAGINEAFLSTIGEQADPVRVEFAKRKILEWYQGDGWYSDGPSFSMDYYNSYVIHPMLVDFFQILTQSKKVSQDDYNLAVKRMVRYAEFSERFIAPDGSYPPFGRSITYRTAAFQALGQVALMHKLPEYIDPAQVRCAVSAVMHRMYDQQNNFDSNGWLVLGFCGSQPDIADSYTSTGSLYMATLGFLPLGLPADDPFWTNPPADWTAKKAWSGQTFKKDYHVEY</sequence>
<organism evidence="2 3">
    <name type="scientific">Sphingobacterium siyangense</name>
    <dbReference type="NCBI Taxonomy" id="459529"/>
    <lineage>
        <taxon>Bacteria</taxon>
        <taxon>Pseudomonadati</taxon>
        <taxon>Bacteroidota</taxon>
        <taxon>Sphingobacteriia</taxon>
        <taxon>Sphingobacteriales</taxon>
        <taxon>Sphingobacteriaceae</taxon>
        <taxon>Sphingobacterium</taxon>
    </lineage>
</organism>
<dbReference type="PANTHER" id="PTHR35339">
    <property type="entry name" value="LINALOOL DEHYDRATASE_ISOMERASE DOMAIN-CONTAINING PROTEIN"/>
    <property type="match status" value="1"/>
</dbReference>
<evidence type="ECO:0000313" key="2">
    <source>
        <dbReference type="EMBL" id="RKF42639.1"/>
    </source>
</evidence>
<accession>A0A420GBV3</accession>